<keyword evidence="5" id="KW-1185">Reference proteome</keyword>
<dbReference type="GO" id="GO:0005576">
    <property type="term" value="C:extracellular region"/>
    <property type="evidence" value="ECO:0007669"/>
    <property type="project" value="TreeGrafter"/>
</dbReference>
<dbReference type="Ensembl" id="ENSXMAT00000036778.1">
    <property type="protein sequence ID" value="ENSXMAP00000033977.1"/>
    <property type="gene ID" value="ENSXMAG00000028432.1"/>
</dbReference>
<dbReference type="Pfam" id="PF00445">
    <property type="entry name" value="Ribonuclease_T2"/>
    <property type="match status" value="1"/>
</dbReference>
<dbReference type="InterPro" id="IPR036430">
    <property type="entry name" value="RNase_T2-like_sf"/>
</dbReference>
<protein>
    <submittedName>
        <fullName evidence="4">Ribonuclease T2, like</fullName>
    </submittedName>
</protein>
<dbReference type="GO" id="GO:0003723">
    <property type="term" value="F:RNA binding"/>
    <property type="evidence" value="ECO:0007669"/>
    <property type="project" value="InterPro"/>
</dbReference>
<evidence type="ECO:0000256" key="3">
    <source>
        <dbReference type="RuleBase" id="RU004328"/>
    </source>
</evidence>
<dbReference type="PANTHER" id="PTHR11240:SF85">
    <property type="entry name" value="RIBONUCLEASE T2"/>
    <property type="match status" value="1"/>
</dbReference>
<evidence type="ECO:0000256" key="1">
    <source>
        <dbReference type="ARBA" id="ARBA00004227"/>
    </source>
</evidence>
<proteinExistence type="inferred from homology"/>
<dbReference type="AlphaFoldDB" id="A0A3B5QTB3"/>
<sequence>MKQDDLLWIKSLKIENLFTSCQIINRIKTCSHVSDVCLEEDGLSSAPRRLTPFPSREPEPESAGCENFQLLQTQMSRSVLPLLVTLSPALLFLLLPRGSVTQQELWEDYKYGRHSAEPLQRDCSWRCMLFTLQWPGGFCQSLYKESQCTIPENISSWTIHGLWPLHVQSCCTCWPIFHSDLQEVEEELLEFWPSLLKTKPCFRFWKEEWLKHGSCAACVEGFNSPLKYFQICLKLRHQFDLYKMLAEAGITPSCDRLYKVAELQQVLLPHVGDKHEIQCVKDQKDRQVLFQVKVQLTRNLTVGCGHHGDGRPGPGPGPSPGHPCPPDALLYYFPINHQEPWRPCG</sequence>
<organism evidence="4 5">
    <name type="scientific">Xiphophorus maculatus</name>
    <name type="common">Southern platyfish</name>
    <name type="synonym">Platypoecilus maculatus</name>
    <dbReference type="NCBI Taxonomy" id="8083"/>
    <lineage>
        <taxon>Eukaryota</taxon>
        <taxon>Metazoa</taxon>
        <taxon>Chordata</taxon>
        <taxon>Craniata</taxon>
        <taxon>Vertebrata</taxon>
        <taxon>Euteleostomi</taxon>
        <taxon>Actinopterygii</taxon>
        <taxon>Neopterygii</taxon>
        <taxon>Teleostei</taxon>
        <taxon>Neoteleostei</taxon>
        <taxon>Acanthomorphata</taxon>
        <taxon>Ovalentaria</taxon>
        <taxon>Atherinomorphae</taxon>
        <taxon>Cyprinodontiformes</taxon>
        <taxon>Poeciliidae</taxon>
        <taxon>Poeciliinae</taxon>
        <taxon>Xiphophorus</taxon>
    </lineage>
</organism>
<dbReference type="OMA" id="SAGCENF"/>
<reference evidence="5" key="1">
    <citation type="submission" date="2012-01" db="EMBL/GenBank/DDBJ databases">
        <authorList>
            <person name="Walter R."/>
            <person name="Schartl M."/>
            <person name="Warren W."/>
        </authorList>
    </citation>
    <scope>NUCLEOTIDE SEQUENCE [LARGE SCALE GENOMIC DNA]</scope>
    <source>
        <strain evidence="5">JP 163 A</strain>
    </source>
</reference>
<dbReference type="Proteomes" id="UP000002852">
    <property type="component" value="Unassembled WGS sequence"/>
</dbReference>
<dbReference type="GO" id="GO:0043202">
    <property type="term" value="C:lysosomal lumen"/>
    <property type="evidence" value="ECO:0007669"/>
    <property type="project" value="UniProtKB-SubCell"/>
</dbReference>
<reference evidence="4" key="4">
    <citation type="submission" date="2025-09" db="UniProtKB">
        <authorList>
            <consortium name="Ensembl"/>
        </authorList>
    </citation>
    <scope>IDENTIFICATION</scope>
    <source>
        <strain evidence="4">JP 163 A</strain>
    </source>
</reference>
<dbReference type="InterPro" id="IPR001568">
    <property type="entry name" value="RNase_T2-like"/>
</dbReference>
<dbReference type="InterPro" id="IPR018188">
    <property type="entry name" value="RNase_T2_His_AS_1"/>
</dbReference>
<dbReference type="InParanoid" id="A0A3B5QTB3"/>
<dbReference type="GeneTree" id="ENSGT00640000091563"/>
<dbReference type="GO" id="GO:0006401">
    <property type="term" value="P:RNA catabolic process"/>
    <property type="evidence" value="ECO:0007669"/>
    <property type="project" value="TreeGrafter"/>
</dbReference>
<dbReference type="PROSITE" id="PS00530">
    <property type="entry name" value="RNASE_T2_1"/>
    <property type="match status" value="1"/>
</dbReference>
<evidence type="ECO:0000313" key="5">
    <source>
        <dbReference type="Proteomes" id="UP000002852"/>
    </source>
</evidence>
<accession>A0A3B5QTB3</accession>
<reference evidence="5" key="2">
    <citation type="journal article" date="2013" name="Nat. Genet.">
        <title>The genome of the platyfish, Xiphophorus maculatus, provides insights into evolutionary adaptation and several complex traits.</title>
        <authorList>
            <person name="Schartl M."/>
            <person name="Walter R.B."/>
            <person name="Shen Y."/>
            <person name="Garcia T."/>
            <person name="Catchen J."/>
            <person name="Amores A."/>
            <person name="Braasch I."/>
            <person name="Chalopin D."/>
            <person name="Volff J.N."/>
            <person name="Lesch K.P."/>
            <person name="Bisazza A."/>
            <person name="Minx P."/>
            <person name="Hillier L."/>
            <person name="Wilson R.K."/>
            <person name="Fuerstenberg S."/>
            <person name="Boore J."/>
            <person name="Searle S."/>
            <person name="Postlethwait J.H."/>
            <person name="Warren W.C."/>
        </authorList>
    </citation>
    <scope>NUCLEOTIDE SEQUENCE [LARGE SCALE GENOMIC DNA]</scope>
    <source>
        <strain evidence="5">JP 163 A</strain>
    </source>
</reference>
<dbReference type="GO" id="GO:0033897">
    <property type="term" value="F:ribonuclease T2 activity"/>
    <property type="evidence" value="ECO:0007669"/>
    <property type="project" value="InterPro"/>
</dbReference>
<comment type="similarity">
    <text evidence="2 3">Belongs to the RNase T2 family.</text>
</comment>
<evidence type="ECO:0000313" key="4">
    <source>
        <dbReference type="Ensembl" id="ENSXMAP00000033977.1"/>
    </source>
</evidence>
<evidence type="ECO:0000256" key="2">
    <source>
        <dbReference type="ARBA" id="ARBA00007469"/>
    </source>
</evidence>
<dbReference type="STRING" id="8083.ENSXMAP00000033977"/>
<dbReference type="SUPFAM" id="SSF55895">
    <property type="entry name" value="Ribonuclease Rh-like"/>
    <property type="match status" value="1"/>
</dbReference>
<dbReference type="Gene3D" id="3.90.730.10">
    <property type="entry name" value="Ribonuclease T2-like"/>
    <property type="match status" value="1"/>
</dbReference>
<reference evidence="4" key="3">
    <citation type="submission" date="2025-08" db="UniProtKB">
        <authorList>
            <consortium name="Ensembl"/>
        </authorList>
    </citation>
    <scope>IDENTIFICATION</scope>
    <source>
        <strain evidence="4">JP 163 A</strain>
    </source>
</reference>
<dbReference type="PANTHER" id="PTHR11240">
    <property type="entry name" value="RIBONUCLEASE T2"/>
    <property type="match status" value="1"/>
</dbReference>
<comment type="subcellular location">
    <subcellularLocation>
        <location evidence="1">Lysosome lumen</location>
    </subcellularLocation>
</comment>
<name>A0A3B5QTB3_XIPMA</name>